<keyword evidence="3" id="KW-0804">Transcription</keyword>
<protein>
    <submittedName>
        <fullName evidence="5">DNA-binding HxlR family transcriptional regulator</fullName>
    </submittedName>
</protein>
<dbReference type="SUPFAM" id="SSF46785">
    <property type="entry name" value="Winged helix' DNA-binding domain"/>
    <property type="match status" value="2"/>
</dbReference>
<keyword evidence="6" id="KW-1185">Reference proteome</keyword>
<comment type="caution">
    <text evidence="5">The sequence shown here is derived from an EMBL/GenBank/DDBJ whole genome shotgun (WGS) entry which is preliminary data.</text>
</comment>
<dbReference type="AlphaFoldDB" id="A0A7W4W503"/>
<dbReference type="Gene3D" id="1.10.10.10">
    <property type="entry name" value="Winged helix-like DNA-binding domain superfamily/Winged helix DNA-binding domain"/>
    <property type="match status" value="2"/>
</dbReference>
<accession>A0A7W4W503</accession>
<proteinExistence type="predicted"/>
<dbReference type="InterPro" id="IPR036390">
    <property type="entry name" value="WH_DNA-bd_sf"/>
</dbReference>
<organism evidence="5 6">
    <name type="scientific">Litorivivens lipolytica</name>
    <dbReference type="NCBI Taxonomy" id="1524264"/>
    <lineage>
        <taxon>Bacteria</taxon>
        <taxon>Pseudomonadati</taxon>
        <taxon>Pseudomonadota</taxon>
        <taxon>Gammaproteobacteria</taxon>
        <taxon>Litorivivens</taxon>
    </lineage>
</organism>
<dbReference type="PROSITE" id="PS51118">
    <property type="entry name" value="HTH_HXLR"/>
    <property type="match status" value="2"/>
</dbReference>
<evidence type="ECO:0000313" key="6">
    <source>
        <dbReference type="Proteomes" id="UP000537130"/>
    </source>
</evidence>
<dbReference type="Pfam" id="PF01638">
    <property type="entry name" value="HxlR"/>
    <property type="match status" value="2"/>
</dbReference>
<dbReference type="GO" id="GO:0006355">
    <property type="term" value="P:regulation of DNA-templated transcription"/>
    <property type="evidence" value="ECO:0007669"/>
    <property type="project" value="UniProtKB-ARBA"/>
</dbReference>
<evidence type="ECO:0000256" key="1">
    <source>
        <dbReference type="ARBA" id="ARBA00023015"/>
    </source>
</evidence>
<evidence type="ECO:0000313" key="5">
    <source>
        <dbReference type="EMBL" id="MBB3047009.1"/>
    </source>
</evidence>
<reference evidence="5 6" key="1">
    <citation type="submission" date="2020-08" db="EMBL/GenBank/DDBJ databases">
        <title>Genomic Encyclopedia of Type Strains, Phase III (KMG-III): the genomes of soil and plant-associated and newly described type strains.</title>
        <authorList>
            <person name="Whitman W."/>
        </authorList>
    </citation>
    <scope>NUCLEOTIDE SEQUENCE [LARGE SCALE GENOMIC DNA]</scope>
    <source>
        <strain evidence="5 6">CECT 8654</strain>
    </source>
</reference>
<dbReference type="InterPro" id="IPR011991">
    <property type="entry name" value="ArsR-like_HTH"/>
</dbReference>
<keyword evidence="2 5" id="KW-0238">DNA-binding</keyword>
<gene>
    <name evidence="5" type="ORF">FHR99_001245</name>
</gene>
<dbReference type="PANTHER" id="PTHR33204">
    <property type="entry name" value="TRANSCRIPTIONAL REGULATOR, MARR FAMILY"/>
    <property type="match status" value="1"/>
</dbReference>
<dbReference type="PANTHER" id="PTHR33204:SF18">
    <property type="entry name" value="TRANSCRIPTIONAL REGULATORY PROTEIN"/>
    <property type="match status" value="1"/>
</dbReference>
<evidence type="ECO:0000256" key="2">
    <source>
        <dbReference type="ARBA" id="ARBA00023125"/>
    </source>
</evidence>
<dbReference type="GO" id="GO:0003677">
    <property type="term" value="F:DNA binding"/>
    <property type="evidence" value="ECO:0007669"/>
    <property type="project" value="UniProtKB-KW"/>
</dbReference>
<dbReference type="Proteomes" id="UP000537130">
    <property type="component" value="Unassembled WGS sequence"/>
</dbReference>
<evidence type="ECO:0000256" key="3">
    <source>
        <dbReference type="ARBA" id="ARBA00023163"/>
    </source>
</evidence>
<feature type="domain" description="HTH hxlR-type" evidence="4">
    <location>
        <begin position="185"/>
        <end position="279"/>
    </location>
</feature>
<evidence type="ECO:0000259" key="4">
    <source>
        <dbReference type="PROSITE" id="PS51118"/>
    </source>
</evidence>
<keyword evidence="1" id="KW-0805">Transcription regulation</keyword>
<dbReference type="EMBL" id="JACHWY010000001">
    <property type="protein sequence ID" value="MBB3047009.1"/>
    <property type="molecule type" value="Genomic_DNA"/>
</dbReference>
<sequence>MNSSNTQGLPVSTDQPMANPLLYARAISRALAVVGDRSSLLLTYWVFLGRFRFTELVKCTGLSKSLVSNRLKRLIGQGVIERRDVGGANEFHLTEMGKDLYDVALAIIYWDKRWHFTEGCVTHHLKHAGCGKEFSPVPSCASCLQAFDARACDWHYGPGEPDSSLASDMPSRRSRIAASALNVEHPIMDRTLEILGDRWTALTIAAAFYRVRSFGGFQQALGIASNILSDRLSRLTELGIFTRNGAGRAEYRLTEEGLSLFPVIVTLMRWGDRWFCEAPALVLSHRACQNPLVSTMLCDQCGSSLGFGDFYY</sequence>
<name>A0A7W4W503_9GAMM</name>
<dbReference type="InterPro" id="IPR002577">
    <property type="entry name" value="HTH_HxlR"/>
</dbReference>
<dbReference type="InterPro" id="IPR036388">
    <property type="entry name" value="WH-like_DNA-bd_sf"/>
</dbReference>
<dbReference type="CDD" id="cd00090">
    <property type="entry name" value="HTH_ARSR"/>
    <property type="match status" value="1"/>
</dbReference>
<feature type="domain" description="HTH hxlR-type" evidence="4">
    <location>
        <begin position="19"/>
        <end position="119"/>
    </location>
</feature>